<reference evidence="2 3" key="1">
    <citation type="submission" date="2017-11" db="EMBL/GenBank/DDBJ databases">
        <title>De-novo sequencing of pomegranate (Punica granatum L.) genome.</title>
        <authorList>
            <person name="Akparov Z."/>
            <person name="Amiraslanov A."/>
            <person name="Hajiyeva S."/>
            <person name="Abbasov M."/>
            <person name="Kaur K."/>
            <person name="Hamwieh A."/>
            <person name="Solovyev V."/>
            <person name="Salamov A."/>
            <person name="Braich B."/>
            <person name="Kosarev P."/>
            <person name="Mahmoud A."/>
            <person name="Hajiyev E."/>
            <person name="Babayeva S."/>
            <person name="Izzatullayeva V."/>
            <person name="Mammadov A."/>
            <person name="Mammadov A."/>
            <person name="Sharifova S."/>
            <person name="Ojaghi J."/>
            <person name="Eynullazada K."/>
            <person name="Bayramov B."/>
            <person name="Abdulazimova A."/>
            <person name="Shahmuradov I."/>
        </authorList>
    </citation>
    <scope>NUCLEOTIDE SEQUENCE [LARGE SCALE GENOMIC DNA]</scope>
    <source>
        <strain evidence="3">cv. AG2017</strain>
        <tissue evidence="2">Leaf</tissue>
    </source>
</reference>
<proteinExistence type="predicted"/>
<dbReference type="Proteomes" id="UP000233551">
    <property type="component" value="Unassembled WGS sequence"/>
</dbReference>
<dbReference type="EMBL" id="PGOL01001092">
    <property type="protein sequence ID" value="PKI60955.1"/>
    <property type="molecule type" value="Genomic_DNA"/>
</dbReference>
<name>A0A2I0JXD8_PUNGR</name>
<protein>
    <submittedName>
        <fullName evidence="2">Uncharacterized protein</fullName>
    </submittedName>
</protein>
<evidence type="ECO:0000313" key="3">
    <source>
        <dbReference type="Proteomes" id="UP000233551"/>
    </source>
</evidence>
<dbReference type="PANTHER" id="PTHR47481:SF31">
    <property type="entry name" value="OS01G0873500 PROTEIN"/>
    <property type="match status" value="1"/>
</dbReference>
<dbReference type="STRING" id="22663.A0A2I0JXD8"/>
<comment type="caution">
    <text evidence="2">The sequence shown here is derived from an EMBL/GenBank/DDBJ whole genome shotgun (WGS) entry which is preliminary data.</text>
</comment>
<accession>A0A2I0JXD8</accession>
<dbReference type="Pfam" id="PF14223">
    <property type="entry name" value="Retrotran_gag_2"/>
    <property type="match status" value="1"/>
</dbReference>
<gene>
    <name evidence="2" type="ORF">CRG98_018661</name>
</gene>
<organism evidence="2 3">
    <name type="scientific">Punica granatum</name>
    <name type="common">Pomegranate</name>
    <dbReference type="NCBI Taxonomy" id="22663"/>
    <lineage>
        <taxon>Eukaryota</taxon>
        <taxon>Viridiplantae</taxon>
        <taxon>Streptophyta</taxon>
        <taxon>Embryophyta</taxon>
        <taxon>Tracheophyta</taxon>
        <taxon>Spermatophyta</taxon>
        <taxon>Magnoliopsida</taxon>
        <taxon>eudicotyledons</taxon>
        <taxon>Gunneridae</taxon>
        <taxon>Pentapetalae</taxon>
        <taxon>rosids</taxon>
        <taxon>malvids</taxon>
        <taxon>Myrtales</taxon>
        <taxon>Lythraceae</taxon>
        <taxon>Punica</taxon>
    </lineage>
</organism>
<feature type="region of interest" description="Disordered" evidence="1">
    <location>
        <begin position="272"/>
        <end position="334"/>
    </location>
</feature>
<dbReference type="PANTHER" id="PTHR47481">
    <property type="match status" value="1"/>
</dbReference>
<dbReference type="AlphaFoldDB" id="A0A2I0JXD8"/>
<sequence>MKFGLNVVLSQPKAVSCDPEAVSLETDPTQSIFLDVSICHFFYRITSPLLAQNILPAAAISIGTIIAPNILNLVHIQLKESNYMVWKTLFSTFLKSHDLLGLMDGSRPCPPITDPLFASWSRTYDNIRSWLFSPLSEQILEEVHDLPTAQQIWEGLHSWFVECSHSRALDSKVELTRIKLEDFKNVESYLHHCEQLANQLKEIGRAIDDEDLITYALVGLAPQYESFITSLINDRDPLSFGALHNKLMLHENRLRQIYLVAPAPATTALQITTQSGGRGGGGRGTQMGSGRGNGCLNRRGGRGGGRYNNNGTGRGYHQQQGALGHSPRRENAGRRYGNNCGSHGRIVWSWATIHLTIFGKVL</sequence>
<evidence type="ECO:0000256" key="1">
    <source>
        <dbReference type="SAM" id="MobiDB-lite"/>
    </source>
</evidence>
<feature type="compositionally biased region" description="Gly residues" evidence="1">
    <location>
        <begin position="276"/>
        <end position="293"/>
    </location>
</feature>
<keyword evidence="3" id="KW-1185">Reference proteome</keyword>
<evidence type="ECO:0000313" key="2">
    <source>
        <dbReference type="EMBL" id="PKI60955.1"/>
    </source>
</evidence>